<dbReference type="GO" id="GO:0005829">
    <property type="term" value="C:cytosol"/>
    <property type="evidence" value="ECO:0007669"/>
    <property type="project" value="TreeGrafter"/>
</dbReference>
<dbReference type="EC" id="2.7.4.9" evidence="8"/>
<organism evidence="10 11">
    <name type="scientific">Gimesia aquarii</name>
    <dbReference type="NCBI Taxonomy" id="2527964"/>
    <lineage>
        <taxon>Bacteria</taxon>
        <taxon>Pseudomonadati</taxon>
        <taxon>Planctomycetota</taxon>
        <taxon>Planctomycetia</taxon>
        <taxon>Planctomycetales</taxon>
        <taxon>Planctomycetaceae</taxon>
        <taxon>Gimesia</taxon>
    </lineage>
</organism>
<comment type="caution">
    <text evidence="8">Lacks conserved residue(s) required for the propagation of feature annotation.</text>
</comment>
<name>A0A517WNA0_9PLAN</name>
<evidence type="ECO:0000256" key="8">
    <source>
        <dbReference type="HAMAP-Rule" id="MF_00165"/>
    </source>
</evidence>
<evidence type="ECO:0000256" key="7">
    <source>
        <dbReference type="ARBA" id="ARBA00048743"/>
    </source>
</evidence>
<evidence type="ECO:0000256" key="5">
    <source>
        <dbReference type="ARBA" id="ARBA00022777"/>
    </source>
</evidence>
<evidence type="ECO:0000256" key="3">
    <source>
        <dbReference type="ARBA" id="ARBA00022727"/>
    </source>
</evidence>
<evidence type="ECO:0000256" key="6">
    <source>
        <dbReference type="ARBA" id="ARBA00022840"/>
    </source>
</evidence>
<keyword evidence="5 8" id="KW-0418">Kinase</keyword>
<evidence type="ECO:0000256" key="4">
    <source>
        <dbReference type="ARBA" id="ARBA00022741"/>
    </source>
</evidence>
<dbReference type="PANTHER" id="PTHR10344:SF4">
    <property type="entry name" value="UMP-CMP KINASE 2, MITOCHONDRIAL"/>
    <property type="match status" value="1"/>
</dbReference>
<dbReference type="Gene3D" id="3.40.50.300">
    <property type="entry name" value="P-loop containing nucleotide triphosphate hydrolases"/>
    <property type="match status" value="1"/>
</dbReference>
<evidence type="ECO:0000256" key="2">
    <source>
        <dbReference type="ARBA" id="ARBA00022679"/>
    </source>
</evidence>
<reference evidence="10 11" key="1">
    <citation type="submission" date="2019-03" db="EMBL/GenBank/DDBJ databases">
        <title>Deep-cultivation of Planctomycetes and their phenomic and genomic characterization uncovers novel biology.</title>
        <authorList>
            <person name="Wiegand S."/>
            <person name="Jogler M."/>
            <person name="Boedeker C."/>
            <person name="Pinto D."/>
            <person name="Vollmers J."/>
            <person name="Rivas-Marin E."/>
            <person name="Kohn T."/>
            <person name="Peeters S.H."/>
            <person name="Heuer A."/>
            <person name="Rast P."/>
            <person name="Oberbeckmann S."/>
            <person name="Bunk B."/>
            <person name="Jeske O."/>
            <person name="Meyerdierks A."/>
            <person name="Storesund J.E."/>
            <person name="Kallscheuer N."/>
            <person name="Luecker S."/>
            <person name="Lage O.M."/>
            <person name="Pohl T."/>
            <person name="Merkel B.J."/>
            <person name="Hornburger P."/>
            <person name="Mueller R.-W."/>
            <person name="Bruemmer F."/>
            <person name="Labrenz M."/>
            <person name="Spormann A.M."/>
            <person name="Op den Camp H."/>
            <person name="Overmann J."/>
            <person name="Amann R."/>
            <person name="Jetten M.S.M."/>
            <person name="Mascher T."/>
            <person name="Medema M.H."/>
            <person name="Devos D.P."/>
            <person name="Kaster A.-K."/>
            <person name="Ovreas L."/>
            <person name="Rohde M."/>
            <person name="Galperin M.Y."/>
            <person name="Jogler C."/>
        </authorList>
    </citation>
    <scope>NUCLEOTIDE SEQUENCE [LARGE SCALE GENOMIC DNA]</scope>
    <source>
        <strain evidence="10 11">V202</strain>
    </source>
</reference>
<dbReference type="InterPro" id="IPR027417">
    <property type="entry name" value="P-loop_NTPase"/>
</dbReference>
<keyword evidence="11" id="KW-1185">Reference proteome</keyword>
<comment type="catalytic activity">
    <reaction evidence="7 8">
        <text>dTMP + ATP = dTDP + ADP</text>
        <dbReference type="Rhea" id="RHEA:13517"/>
        <dbReference type="ChEBI" id="CHEBI:30616"/>
        <dbReference type="ChEBI" id="CHEBI:58369"/>
        <dbReference type="ChEBI" id="CHEBI:63528"/>
        <dbReference type="ChEBI" id="CHEBI:456216"/>
        <dbReference type="EC" id="2.7.4.9"/>
    </reaction>
</comment>
<evidence type="ECO:0000313" key="11">
    <source>
        <dbReference type="Proteomes" id="UP000318384"/>
    </source>
</evidence>
<dbReference type="AlphaFoldDB" id="A0A517WNA0"/>
<feature type="domain" description="Thymidylate kinase-like" evidence="9">
    <location>
        <begin position="5"/>
        <end position="196"/>
    </location>
</feature>
<comment type="similarity">
    <text evidence="1 8">Belongs to the thymidylate kinase family.</text>
</comment>
<protein>
    <recommendedName>
        <fullName evidence="8">Thymidylate kinase</fullName>
        <ecNumber evidence="8">2.7.4.9</ecNumber>
    </recommendedName>
    <alternativeName>
        <fullName evidence="8">dTMP kinase</fullName>
    </alternativeName>
</protein>
<keyword evidence="4 8" id="KW-0547">Nucleotide-binding</keyword>
<dbReference type="GO" id="GO:0006227">
    <property type="term" value="P:dUDP biosynthetic process"/>
    <property type="evidence" value="ECO:0007669"/>
    <property type="project" value="TreeGrafter"/>
</dbReference>
<keyword evidence="3 8" id="KW-0545">Nucleotide biosynthesis</keyword>
<gene>
    <name evidence="8 10" type="primary">tmk</name>
    <name evidence="10" type="ORF">V202x_00890</name>
</gene>
<dbReference type="InterPro" id="IPR018094">
    <property type="entry name" value="Thymidylate_kinase"/>
</dbReference>
<dbReference type="CDD" id="cd01672">
    <property type="entry name" value="TMPK"/>
    <property type="match status" value="1"/>
</dbReference>
<dbReference type="HAMAP" id="MF_00165">
    <property type="entry name" value="Thymidylate_kinase"/>
    <property type="match status" value="1"/>
</dbReference>
<dbReference type="PANTHER" id="PTHR10344">
    <property type="entry name" value="THYMIDYLATE KINASE"/>
    <property type="match status" value="1"/>
</dbReference>
<dbReference type="InterPro" id="IPR039430">
    <property type="entry name" value="Thymidylate_kin-like_dom"/>
</dbReference>
<dbReference type="GO" id="GO:0005524">
    <property type="term" value="F:ATP binding"/>
    <property type="evidence" value="ECO:0007669"/>
    <property type="project" value="UniProtKB-UniRule"/>
</dbReference>
<dbReference type="GO" id="GO:0004798">
    <property type="term" value="F:dTMP kinase activity"/>
    <property type="evidence" value="ECO:0007669"/>
    <property type="project" value="UniProtKB-UniRule"/>
</dbReference>
<sequence length="220" mass="24965">MLIAIEGIDGSGKGTQAERLLAKLKQEGIAASLVGFPRYDQTLFGKSIGDFLNGRFGQLDEVNPFLASLLYAGDRFESRDHILKMIESTQVVIFDRYIPSNIAHQGAKLSGKERSEFIQWIEQIEYQIFGLPRLDLAILLDLPADYAQKLVAEKQARSYTEKIADLQEADQSYLANVRQVYLHLAEVNQHWRKINSLNEDQLRSIDEIGDEIWSHVTSLL</sequence>
<dbReference type="GO" id="GO:0006235">
    <property type="term" value="P:dTTP biosynthetic process"/>
    <property type="evidence" value="ECO:0007669"/>
    <property type="project" value="UniProtKB-UniRule"/>
</dbReference>
<evidence type="ECO:0000259" key="9">
    <source>
        <dbReference type="Pfam" id="PF02223"/>
    </source>
</evidence>
<keyword evidence="2 8" id="KW-0808">Transferase</keyword>
<keyword evidence="6 8" id="KW-0067">ATP-binding</keyword>
<dbReference type="SUPFAM" id="SSF52540">
    <property type="entry name" value="P-loop containing nucleoside triphosphate hydrolases"/>
    <property type="match status" value="1"/>
</dbReference>
<dbReference type="EMBL" id="CP037422">
    <property type="protein sequence ID" value="QDU06746.1"/>
    <property type="molecule type" value="Genomic_DNA"/>
</dbReference>
<dbReference type="Proteomes" id="UP000318384">
    <property type="component" value="Chromosome"/>
</dbReference>
<dbReference type="Pfam" id="PF02223">
    <property type="entry name" value="Thymidylate_kin"/>
    <property type="match status" value="1"/>
</dbReference>
<dbReference type="GO" id="GO:0006233">
    <property type="term" value="P:dTDP biosynthetic process"/>
    <property type="evidence" value="ECO:0007669"/>
    <property type="project" value="InterPro"/>
</dbReference>
<proteinExistence type="inferred from homology"/>
<evidence type="ECO:0000313" key="10">
    <source>
        <dbReference type="EMBL" id="QDU06746.1"/>
    </source>
</evidence>
<evidence type="ECO:0000256" key="1">
    <source>
        <dbReference type="ARBA" id="ARBA00009776"/>
    </source>
</evidence>
<comment type="function">
    <text evidence="8">Phosphorylation of dTMP to form dTDP in both de novo and salvage pathways of dTTP synthesis.</text>
</comment>
<accession>A0A517WNA0</accession>